<protein>
    <submittedName>
        <fullName evidence="4">Uncharacterized protein LOC106821632</fullName>
    </submittedName>
</protein>
<evidence type="ECO:0000313" key="3">
    <source>
        <dbReference type="Proteomes" id="UP000695022"/>
    </source>
</evidence>
<gene>
    <name evidence="4" type="primary">LOC106821632</name>
</gene>
<sequence length="200" mass="22480">MQDREGGLLEDRCSKSGIGGETPARKRSREASESSRPSTKRFCSADDRYPLPEAKFQKGVIKLLLSIRDTMLLDIAPDGSATPPTPVDTEEEFDILEERLDDEMERATLKRYFRRLGGVDATDMIKKSMSASLSNKIMAKMNLKGKCAKIAFAKSRLFKIICEIVIDCHRNTNESRIMVDMAKYLKCAPERLGGGGRRKR</sequence>
<evidence type="ECO:0000259" key="2">
    <source>
        <dbReference type="Pfam" id="PF16064"/>
    </source>
</evidence>
<feature type="region of interest" description="Disordered" evidence="1">
    <location>
        <begin position="1"/>
        <end position="45"/>
    </location>
</feature>
<dbReference type="RefSeq" id="XP_014682010.1">
    <property type="nucleotide sequence ID" value="XM_014826524.1"/>
</dbReference>
<evidence type="ECO:0000256" key="1">
    <source>
        <dbReference type="SAM" id="MobiDB-lite"/>
    </source>
</evidence>
<evidence type="ECO:0000313" key="4">
    <source>
        <dbReference type="RefSeq" id="XP_014682010.1"/>
    </source>
</evidence>
<keyword evidence="3" id="KW-1185">Reference proteome</keyword>
<dbReference type="InterPro" id="IPR032071">
    <property type="entry name" value="DUF4806"/>
</dbReference>
<organism evidence="3 4">
    <name type="scientific">Priapulus caudatus</name>
    <name type="common">Priapulid worm</name>
    <dbReference type="NCBI Taxonomy" id="37621"/>
    <lineage>
        <taxon>Eukaryota</taxon>
        <taxon>Metazoa</taxon>
        <taxon>Ecdysozoa</taxon>
        <taxon>Scalidophora</taxon>
        <taxon>Priapulida</taxon>
        <taxon>Priapulimorpha</taxon>
        <taxon>Priapulimorphida</taxon>
        <taxon>Priapulidae</taxon>
        <taxon>Priapulus</taxon>
    </lineage>
</organism>
<dbReference type="Pfam" id="PF16064">
    <property type="entry name" value="DUF4806"/>
    <property type="match status" value="1"/>
</dbReference>
<feature type="compositionally biased region" description="Basic and acidic residues" evidence="1">
    <location>
        <begin position="1"/>
        <end position="14"/>
    </location>
</feature>
<dbReference type="Proteomes" id="UP000695022">
    <property type="component" value="Unplaced"/>
</dbReference>
<accession>A0ABM1FC39</accession>
<reference evidence="4" key="1">
    <citation type="submission" date="2025-08" db="UniProtKB">
        <authorList>
            <consortium name="RefSeq"/>
        </authorList>
    </citation>
    <scope>IDENTIFICATION</scope>
</reference>
<dbReference type="GeneID" id="106821632"/>
<name>A0ABM1FC39_PRICU</name>
<feature type="domain" description="DUF4806" evidence="2">
    <location>
        <begin position="85"/>
        <end position="159"/>
    </location>
</feature>
<proteinExistence type="predicted"/>